<evidence type="ECO:0000313" key="2">
    <source>
        <dbReference type="Proteomes" id="UP001234178"/>
    </source>
</evidence>
<sequence>MENGNVLSLSKVQRTGTQPYATFSSSKTSDRMLACSPIINKGKSLTYRNLVGDIQCRSVMSMNAFVEAESIILQNDEIVITTSTK</sequence>
<keyword evidence="2" id="KW-1185">Reference proteome</keyword>
<name>A0ABQ9ZUU9_9CRUS</name>
<dbReference type="EMBL" id="JAOYFB010000005">
    <property type="protein sequence ID" value="KAK4016664.1"/>
    <property type="molecule type" value="Genomic_DNA"/>
</dbReference>
<reference evidence="1 2" key="1">
    <citation type="journal article" date="2023" name="Nucleic Acids Res.">
        <title>The hologenome of Daphnia magna reveals possible DNA methylation and microbiome-mediated evolution of the host genome.</title>
        <authorList>
            <person name="Chaturvedi A."/>
            <person name="Li X."/>
            <person name="Dhandapani V."/>
            <person name="Marshall H."/>
            <person name="Kissane S."/>
            <person name="Cuenca-Cambronero M."/>
            <person name="Asole G."/>
            <person name="Calvet F."/>
            <person name="Ruiz-Romero M."/>
            <person name="Marangio P."/>
            <person name="Guigo R."/>
            <person name="Rago D."/>
            <person name="Mirbahai L."/>
            <person name="Eastwood N."/>
            <person name="Colbourne J.K."/>
            <person name="Zhou J."/>
            <person name="Mallon E."/>
            <person name="Orsini L."/>
        </authorList>
    </citation>
    <scope>NUCLEOTIDE SEQUENCE [LARGE SCALE GENOMIC DNA]</scope>
    <source>
        <strain evidence="1">LRV0_1</strain>
    </source>
</reference>
<organism evidence="1 2">
    <name type="scientific">Daphnia magna</name>
    <dbReference type="NCBI Taxonomy" id="35525"/>
    <lineage>
        <taxon>Eukaryota</taxon>
        <taxon>Metazoa</taxon>
        <taxon>Ecdysozoa</taxon>
        <taxon>Arthropoda</taxon>
        <taxon>Crustacea</taxon>
        <taxon>Branchiopoda</taxon>
        <taxon>Diplostraca</taxon>
        <taxon>Cladocera</taxon>
        <taxon>Anomopoda</taxon>
        <taxon>Daphniidae</taxon>
        <taxon>Daphnia</taxon>
    </lineage>
</organism>
<dbReference type="Proteomes" id="UP001234178">
    <property type="component" value="Unassembled WGS sequence"/>
</dbReference>
<gene>
    <name evidence="1" type="ORF">OUZ56_031627</name>
</gene>
<evidence type="ECO:0000313" key="1">
    <source>
        <dbReference type="EMBL" id="KAK4016664.1"/>
    </source>
</evidence>
<proteinExistence type="predicted"/>
<protein>
    <submittedName>
        <fullName evidence="1">Uncharacterized protein</fullName>
    </submittedName>
</protein>
<accession>A0ABQ9ZUU9</accession>
<comment type="caution">
    <text evidence="1">The sequence shown here is derived from an EMBL/GenBank/DDBJ whole genome shotgun (WGS) entry which is preliminary data.</text>
</comment>